<protein>
    <recommendedName>
        <fullName evidence="1">CYTH domain-containing protein</fullName>
    </recommendedName>
</protein>
<gene>
    <name evidence="2" type="ORF">A2841_02310</name>
</gene>
<sequence>MQEIEAKAKVNSPQELISKLEGLGCKLSDPIIQKDRIFVPQGVVAIPVPNGTNVLRIREQNDHYLFTLKQPISNQLDCIEHELTIDNPKTMVSIIELLGFHEISSVSKKRRKCKYQDIEICLDEVDQLGTYIEVEKMTEKEKGVAVQKELFSFLQKLGISETDRTHDGYDILIAKLKK</sequence>
<dbReference type="SUPFAM" id="SSF55154">
    <property type="entry name" value="CYTH-like phosphatases"/>
    <property type="match status" value="1"/>
</dbReference>
<dbReference type="Gene3D" id="2.40.320.10">
    <property type="entry name" value="Hypothetical Protein Pfu-838710-001"/>
    <property type="match status" value="1"/>
</dbReference>
<dbReference type="PANTHER" id="PTHR21028">
    <property type="entry name" value="SI:CH211-156B7.4"/>
    <property type="match status" value="1"/>
</dbReference>
<dbReference type="PANTHER" id="PTHR21028:SF2">
    <property type="entry name" value="CYTH DOMAIN-CONTAINING PROTEIN"/>
    <property type="match status" value="1"/>
</dbReference>
<dbReference type="InterPro" id="IPR033469">
    <property type="entry name" value="CYTH-like_dom_sf"/>
</dbReference>
<dbReference type="AlphaFoldDB" id="A0A1F6C6M4"/>
<dbReference type="Proteomes" id="UP000178249">
    <property type="component" value="Unassembled WGS sequence"/>
</dbReference>
<dbReference type="Pfam" id="PF01928">
    <property type="entry name" value="CYTH"/>
    <property type="match status" value="1"/>
</dbReference>
<accession>A0A1F6C6M4</accession>
<feature type="domain" description="CYTH" evidence="1">
    <location>
        <begin position="1"/>
        <end position="175"/>
    </location>
</feature>
<dbReference type="NCBIfam" id="TIGR00318">
    <property type="entry name" value="cyaB"/>
    <property type="match status" value="1"/>
</dbReference>
<organism evidence="2 3">
    <name type="scientific">Candidatus Kaiserbacteria bacterium RIFCSPHIGHO2_01_FULL_48_10</name>
    <dbReference type="NCBI Taxonomy" id="1798476"/>
    <lineage>
        <taxon>Bacteria</taxon>
        <taxon>Candidatus Kaiseribacteriota</taxon>
    </lineage>
</organism>
<dbReference type="CDD" id="cd07890">
    <property type="entry name" value="CYTH-like_AC_IV-like"/>
    <property type="match status" value="1"/>
</dbReference>
<evidence type="ECO:0000313" key="2">
    <source>
        <dbReference type="EMBL" id="OGG44785.1"/>
    </source>
</evidence>
<dbReference type="EMBL" id="MFKP01000002">
    <property type="protein sequence ID" value="OGG44785.1"/>
    <property type="molecule type" value="Genomic_DNA"/>
</dbReference>
<dbReference type="SMART" id="SM01118">
    <property type="entry name" value="CYTH"/>
    <property type="match status" value="1"/>
</dbReference>
<reference evidence="2 3" key="1">
    <citation type="journal article" date="2016" name="Nat. Commun.">
        <title>Thousands of microbial genomes shed light on interconnected biogeochemical processes in an aquifer system.</title>
        <authorList>
            <person name="Anantharaman K."/>
            <person name="Brown C.T."/>
            <person name="Hug L.A."/>
            <person name="Sharon I."/>
            <person name="Castelle C.J."/>
            <person name="Probst A.J."/>
            <person name="Thomas B.C."/>
            <person name="Singh A."/>
            <person name="Wilkins M.J."/>
            <person name="Karaoz U."/>
            <person name="Brodie E.L."/>
            <person name="Williams K.H."/>
            <person name="Hubbard S.S."/>
            <person name="Banfield J.F."/>
        </authorList>
    </citation>
    <scope>NUCLEOTIDE SEQUENCE [LARGE SCALE GENOMIC DNA]</scope>
</reference>
<dbReference type="InterPro" id="IPR008173">
    <property type="entry name" value="Adenylyl_cyclase_CyaB"/>
</dbReference>
<evidence type="ECO:0000313" key="3">
    <source>
        <dbReference type="Proteomes" id="UP000178249"/>
    </source>
</evidence>
<comment type="caution">
    <text evidence="2">The sequence shown here is derived from an EMBL/GenBank/DDBJ whole genome shotgun (WGS) entry which is preliminary data.</text>
</comment>
<name>A0A1F6C6M4_9BACT</name>
<proteinExistence type="predicted"/>
<dbReference type="PROSITE" id="PS51707">
    <property type="entry name" value="CYTH"/>
    <property type="match status" value="1"/>
</dbReference>
<evidence type="ECO:0000259" key="1">
    <source>
        <dbReference type="PROSITE" id="PS51707"/>
    </source>
</evidence>
<dbReference type="InterPro" id="IPR023577">
    <property type="entry name" value="CYTH_domain"/>
</dbReference>